<dbReference type="Pfam" id="PF13481">
    <property type="entry name" value="AAA_25"/>
    <property type="match status" value="1"/>
</dbReference>
<dbReference type="EMBL" id="AP022599">
    <property type="protein sequence ID" value="BBY82956.1"/>
    <property type="molecule type" value="Genomic_DNA"/>
</dbReference>
<feature type="compositionally biased region" description="Basic and acidic residues" evidence="1">
    <location>
        <begin position="1"/>
        <end position="18"/>
    </location>
</feature>
<evidence type="ECO:0000313" key="2">
    <source>
        <dbReference type="EMBL" id="BBY82956.1"/>
    </source>
</evidence>
<dbReference type="AlphaFoldDB" id="A0A7I7US40"/>
<proteinExistence type="predicted"/>
<keyword evidence="3" id="KW-1185">Reference proteome</keyword>
<sequence>MRDHNDPVLGKERFEFHAARSRLNGHTPNTTYHDDPGPPEPPPDPGPEPDPDLSPDAAPLSFSVVTLADVLPERVSWLWPNRIPLGKLVTLDGDPGLGKSTLALTFAATVTTGGTWPDGSRCDHPGDVVLLSAEDGLADTVRPRLDVAGADVARVHAVQGVPLDSDGTELRTATLADVAQLRAVVTATQSRLVIVDVLMAYLPTGTDSHRDQDMRQVLARLAALADETGCTVLLLRHLNKGKGDPLYRGGGSIGIVGAARAGLLVAPDPDDESTRVLAAVKSNLAPLPDSLTYRLMDVPERGAARVEWVGTSQHDAYALLASHDREEKTTEAEQWLEDYLTEHGRVRSRDAKDEARKQGGFSKASIDRAASKLNVVVEPEGFPRITYWSLPAPTVASPHPSTDATDATDATGRDQHRSTGVTDATGQLHHDESADATGQFTPPTGPGRCEVCG</sequence>
<evidence type="ECO:0008006" key="4">
    <source>
        <dbReference type="Google" id="ProtNLM"/>
    </source>
</evidence>
<organism evidence="2 3">
    <name type="scientific">Mycolicibacterium pulveris</name>
    <name type="common">Mycobacterium pulveris</name>
    <dbReference type="NCBI Taxonomy" id="36813"/>
    <lineage>
        <taxon>Bacteria</taxon>
        <taxon>Bacillati</taxon>
        <taxon>Actinomycetota</taxon>
        <taxon>Actinomycetes</taxon>
        <taxon>Mycobacteriales</taxon>
        <taxon>Mycobacteriaceae</taxon>
        <taxon>Mycolicibacterium</taxon>
    </lineage>
</organism>
<feature type="region of interest" description="Disordered" evidence="1">
    <location>
        <begin position="390"/>
        <end position="453"/>
    </location>
</feature>
<protein>
    <recommendedName>
        <fullName evidence="4">AAA family ATPase</fullName>
    </recommendedName>
</protein>
<feature type="region of interest" description="Disordered" evidence="1">
    <location>
        <begin position="1"/>
        <end position="58"/>
    </location>
</feature>
<dbReference type="SUPFAM" id="SSF52540">
    <property type="entry name" value="P-loop containing nucleoside triphosphate hydrolases"/>
    <property type="match status" value="1"/>
</dbReference>
<accession>A0A7I7US40</accession>
<evidence type="ECO:0000256" key="1">
    <source>
        <dbReference type="SAM" id="MobiDB-lite"/>
    </source>
</evidence>
<evidence type="ECO:0000313" key="3">
    <source>
        <dbReference type="Proteomes" id="UP000467252"/>
    </source>
</evidence>
<dbReference type="RefSeq" id="WP_264073042.1">
    <property type="nucleotide sequence ID" value="NZ_AP022599.1"/>
</dbReference>
<gene>
    <name evidence="2" type="ORF">MPUL_41140</name>
</gene>
<dbReference type="Proteomes" id="UP000467252">
    <property type="component" value="Chromosome"/>
</dbReference>
<dbReference type="Gene3D" id="3.40.50.300">
    <property type="entry name" value="P-loop containing nucleotide triphosphate hydrolases"/>
    <property type="match status" value="1"/>
</dbReference>
<dbReference type="InterPro" id="IPR027417">
    <property type="entry name" value="P-loop_NTPase"/>
</dbReference>
<name>A0A7I7US40_MYCPV</name>
<reference evidence="2 3" key="1">
    <citation type="journal article" date="2019" name="Emerg. Microbes Infect.">
        <title>Comprehensive subspecies identification of 175 nontuberculous mycobacteria species based on 7547 genomic profiles.</title>
        <authorList>
            <person name="Matsumoto Y."/>
            <person name="Kinjo T."/>
            <person name="Motooka D."/>
            <person name="Nabeya D."/>
            <person name="Jung N."/>
            <person name="Uechi K."/>
            <person name="Horii T."/>
            <person name="Iida T."/>
            <person name="Fujita J."/>
            <person name="Nakamura S."/>
        </authorList>
    </citation>
    <scope>NUCLEOTIDE SEQUENCE [LARGE SCALE GENOMIC DNA]</scope>
    <source>
        <strain evidence="2 3">JCM 6370</strain>
    </source>
</reference>